<dbReference type="SUPFAM" id="SSF103473">
    <property type="entry name" value="MFS general substrate transporter"/>
    <property type="match status" value="1"/>
</dbReference>
<organism evidence="6 7">
    <name type="scientific">Fluviicola taffensis (strain DSM 16823 / NCIMB 13979 / RW262)</name>
    <dbReference type="NCBI Taxonomy" id="755732"/>
    <lineage>
        <taxon>Bacteria</taxon>
        <taxon>Pseudomonadati</taxon>
        <taxon>Bacteroidota</taxon>
        <taxon>Flavobacteriia</taxon>
        <taxon>Flavobacteriales</taxon>
        <taxon>Crocinitomicaceae</taxon>
        <taxon>Fluviicola</taxon>
    </lineage>
</organism>
<evidence type="ECO:0000256" key="3">
    <source>
        <dbReference type="ARBA" id="ARBA00023136"/>
    </source>
</evidence>
<dbReference type="Pfam" id="PF07690">
    <property type="entry name" value="MFS_1"/>
    <property type="match status" value="1"/>
</dbReference>
<feature type="transmembrane region" description="Helical" evidence="4">
    <location>
        <begin position="51"/>
        <end position="70"/>
    </location>
</feature>
<name>F2IBK8_FLUTR</name>
<feature type="transmembrane region" description="Helical" evidence="4">
    <location>
        <begin position="286"/>
        <end position="305"/>
    </location>
</feature>
<feature type="transmembrane region" description="Helical" evidence="4">
    <location>
        <begin position="172"/>
        <end position="192"/>
    </location>
</feature>
<feature type="transmembrane region" description="Helical" evidence="4">
    <location>
        <begin position="311"/>
        <end position="331"/>
    </location>
</feature>
<dbReference type="Gene3D" id="1.20.1250.20">
    <property type="entry name" value="MFS general substrate transporter like domains"/>
    <property type="match status" value="2"/>
</dbReference>
<dbReference type="eggNOG" id="COG2814">
    <property type="taxonomic scope" value="Bacteria"/>
</dbReference>
<gene>
    <name evidence="6" type="ordered locus">Fluta_2330</name>
</gene>
<evidence type="ECO:0000256" key="2">
    <source>
        <dbReference type="ARBA" id="ARBA00022989"/>
    </source>
</evidence>
<dbReference type="GO" id="GO:0005886">
    <property type="term" value="C:plasma membrane"/>
    <property type="evidence" value="ECO:0007669"/>
    <property type="project" value="TreeGrafter"/>
</dbReference>
<evidence type="ECO:0000313" key="7">
    <source>
        <dbReference type="Proteomes" id="UP000007463"/>
    </source>
</evidence>
<keyword evidence="2 4" id="KW-1133">Transmembrane helix</keyword>
<sequence length="400" mass="43694">MKADTKSYDTTKTTYPILFAIAFGHLLNDLIQGVLQPLFPLIKETQNLDYGQIGFIMFAFQITSSLFQPIIGSITDKYPQPYSFSFGMLFAIAGIIILSYSENFTMTLTAACCIGLASSVFHPEASRVAYSASGGRRSLAQAIFQLGGNGGTALGPVLVALCVIPFGQKYTLLFVIAGLAGFAILLFVSRWYKGYLQEHLKNTKARIITHQLSKRRIYISVGILLLLLFSKYFYTASISSYLIFYAEERFNLQGTQGQLLLAVYLFAITLGTIIGGLAGDKYGRRNIIWFSILGAAPFTLLLPYMDLTGTIVCLACAGFILASAFPSILVYAQELLPGRIGMISGMFYGFAFGMGGIGAAFLGDLIDKRGIIEVYHICSYLPLIGIAAVFLPSFRVKKNS</sequence>
<dbReference type="PANTHER" id="PTHR43129:SF1">
    <property type="entry name" value="FOSMIDOMYCIN RESISTANCE PROTEIN"/>
    <property type="match status" value="1"/>
</dbReference>
<dbReference type="CDD" id="cd17478">
    <property type="entry name" value="MFS_FsR"/>
    <property type="match status" value="1"/>
</dbReference>
<dbReference type="KEGG" id="fte:Fluta_2330"/>
<dbReference type="HOGENOM" id="CLU_040537_2_0_10"/>
<dbReference type="InterPro" id="IPR036259">
    <property type="entry name" value="MFS_trans_sf"/>
</dbReference>
<feature type="transmembrane region" description="Helical" evidence="4">
    <location>
        <begin position="258"/>
        <end position="279"/>
    </location>
</feature>
<feature type="transmembrane region" description="Helical" evidence="4">
    <location>
        <begin position="217"/>
        <end position="246"/>
    </location>
</feature>
<dbReference type="OrthoDB" id="9770492at2"/>
<dbReference type="EMBL" id="CP002542">
    <property type="protein sequence ID" value="AEA44316.1"/>
    <property type="molecule type" value="Genomic_DNA"/>
</dbReference>
<evidence type="ECO:0000256" key="1">
    <source>
        <dbReference type="ARBA" id="ARBA00022692"/>
    </source>
</evidence>
<feature type="transmembrane region" description="Helical" evidence="4">
    <location>
        <begin position="374"/>
        <end position="394"/>
    </location>
</feature>
<reference evidence="6 7" key="1">
    <citation type="journal article" date="2011" name="Stand. Genomic Sci.">
        <title>Complete genome sequence of the gliding freshwater bacterium Fluviicola taffensis type strain (RW262).</title>
        <authorList>
            <person name="Woyke T."/>
            <person name="Chertkov O."/>
            <person name="Lapidus A."/>
            <person name="Nolan M."/>
            <person name="Lucas S."/>
            <person name="Del Rio T.G."/>
            <person name="Tice H."/>
            <person name="Cheng J.F."/>
            <person name="Tapia R."/>
            <person name="Han C."/>
            <person name="Goodwin L."/>
            <person name="Pitluck S."/>
            <person name="Liolios K."/>
            <person name="Pagani I."/>
            <person name="Ivanova N."/>
            <person name="Huntemann M."/>
            <person name="Mavromatis K."/>
            <person name="Mikhailova N."/>
            <person name="Pati A."/>
            <person name="Chen A."/>
            <person name="Palaniappan K."/>
            <person name="Land M."/>
            <person name="Hauser L."/>
            <person name="Brambilla E.M."/>
            <person name="Rohde M."/>
            <person name="Mwirichia R."/>
            <person name="Sikorski J."/>
            <person name="Tindall B.J."/>
            <person name="Goker M."/>
            <person name="Bristow J."/>
            <person name="Eisen J.A."/>
            <person name="Markowitz V."/>
            <person name="Hugenholtz P."/>
            <person name="Klenk H.P."/>
            <person name="Kyrpides N.C."/>
        </authorList>
    </citation>
    <scope>NUCLEOTIDE SEQUENCE [LARGE SCALE GENOMIC DNA]</scope>
    <source>
        <strain evidence="7">DSM 16823 / RW262 / RW262</strain>
    </source>
</reference>
<accession>F2IBK8</accession>
<dbReference type="GO" id="GO:0022857">
    <property type="term" value="F:transmembrane transporter activity"/>
    <property type="evidence" value="ECO:0007669"/>
    <property type="project" value="InterPro"/>
</dbReference>
<evidence type="ECO:0000256" key="4">
    <source>
        <dbReference type="SAM" id="Phobius"/>
    </source>
</evidence>
<dbReference type="PROSITE" id="PS50850">
    <property type="entry name" value="MFS"/>
    <property type="match status" value="1"/>
</dbReference>
<reference evidence="7" key="2">
    <citation type="submission" date="2011-02" db="EMBL/GenBank/DDBJ databases">
        <title>The complete genome of Fluviicola taffensis DSM 16823.</title>
        <authorList>
            <consortium name="US DOE Joint Genome Institute (JGI-PGF)"/>
            <person name="Lucas S."/>
            <person name="Copeland A."/>
            <person name="Lapidus A."/>
            <person name="Bruce D."/>
            <person name="Goodwin L."/>
            <person name="Pitluck S."/>
            <person name="Kyrpides N."/>
            <person name="Mavromatis K."/>
            <person name="Ivanova N."/>
            <person name="Mikhailova N."/>
            <person name="Pagani I."/>
            <person name="Chertkov O."/>
            <person name="Detter J.C."/>
            <person name="Han C."/>
            <person name="Tapia R."/>
            <person name="Land M."/>
            <person name="Hauser L."/>
            <person name="Markowitz V."/>
            <person name="Cheng J.-F."/>
            <person name="Hugenholtz P."/>
            <person name="Woyke T."/>
            <person name="Wu D."/>
            <person name="Tindall B."/>
            <person name="Pomrenke H.G."/>
            <person name="Brambilla E."/>
            <person name="Klenk H.-P."/>
            <person name="Eisen J.A."/>
        </authorList>
    </citation>
    <scope>NUCLEOTIDE SEQUENCE [LARGE SCALE GENOMIC DNA]</scope>
    <source>
        <strain evidence="7">DSM 16823 / RW262 / RW262</strain>
    </source>
</reference>
<evidence type="ECO:0000313" key="6">
    <source>
        <dbReference type="EMBL" id="AEA44316.1"/>
    </source>
</evidence>
<dbReference type="STRING" id="755732.Fluta_2330"/>
<keyword evidence="1 4" id="KW-0812">Transmembrane</keyword>
<dbReference type="PANTHER" id="PTHR43129">
    <property type="entry name" value="FOSMIDOMYCIN RESISTANCE PROTEIN"/>
    <property type="match status" value="1"/>
</dbReference>
<keyword evidence="3 4" id="KW-0472">Membrane</keyword>
<protein>
    <submittedName>
        <fullName evidence="6">Major facilitator superfamily MFS_1</fullName>
    </submittedName>
</protein>
<feature type="transmembrane region" description="Helical" evidence="4">
    <location>
        <begin position="343"/>
        <end position="362"/>
    </location>
</feature>
<evidence type="ECO:0000259" key="5">
    <source>
        <dbReference type="PROSITE" id="PS50850"/>
    </source>
</evidence>
<feature type="transmembrane region" description="Helical" evidence="4">
    <location>
        <begin position="12"/>
        <end position="31"/>
    </location>
</feature>
<dbReference type="InterPro" id="IPR011701">
    <property type="entry name" value="MFS"/>
</dbReference>
<feature type="transmembrane region" description="Helical" evidence="4">
    <location>
        <begin position="104"/>
        <end position="121"/>
    </location>
</feature>
<proteinExistence type="predicted"/>
<dbReference type="RefSeq" id="WP_013687086.1">
    <property type="nucleotide sequence ID" value="NC_015321.1"/>
</dbReference>
<dbReference type="Proteomes" id="UP000007463">
    <property type="component" value="Chromosome"/>
</dbReference>
<feature type="domain" description="Major facilitator superfamily (MFS) profile" evidence="5">
    <location>
        <begin position="17"/>
        <end position="397"/>
    </location>
</feature>
<feature type="transmembrane region" description="Helical" evidence="4">
    <location>
        <begin position="142"/>
        <end position="166"/>
    </location>
</feature>
<dbReference type="AlphaFoldDB" id="F2IBK8"/>
<keyword evidence="7" id="KW-1185">Reference proteome</keyword>
<feature type="transmembrane region" description="Helical" evidence="4">
    <location>
        <begin position="82"/>
        <end position="98"/>
    </location>
</feature>
<dbReference type="InterPro" id="IPR020846">
    <property type="entry name" value="MFS_dom"/>
</dbReference>